<evidence type="ECO:0000256" key="1">
    <source>
        <dbReference type="SAM" id="SignalP"/>
    </source>
</evidence>
<evidence type="ECO:0000313" key="4">
    <source>
        <dbReference type="Proteomes" id="UP000789390"/>
    </source>
</evidence>
<accession>A0A8J2RP75</accession>
<protein>
    <recommendedName>
        <fullName evidence="2">CUB domain-containing protein</fullName>
    </recommendedName>
</protein>
<proteinExistence type="predicted"/>
<gene>
    <name evidence="3" type="ORF">DGAL_LOCUS7602</name>
</gene>
<name>A0A8J2RP75_9CRUS</name>
<keyword evidence="1" id="KW-0732">Signal</keyword>
<evidence type="ECO:0000313" key="3">
    <source>
        <dbReference type="EMBL" id="CAH0104688.1"/>
    </source>
</evidence>
<feature type="signal peptide" evidence="1">
    <location>
        <begin position="1"/>
        <end position="25"/>
    </location>
</feature>
<organism evidence="3 4">
    <name type="scientific">Daphnia galeata</name>
    <dbReference type="NCBI Taxonomy" id="27404"/>
    <lineage>
        <taxon>Eukaryota</taxon>
        <taxon>Metazoa</taxon>
        <taxon>Ecdysozoa</taxon>
        <taxon>Arthropoda</taxon>
        <taxon>Crustacea</taxon>
        <taxon>Branchiopoda</taxon>
        <taxon>Diplostraca</taxon>
        <taxon>Cladocera</taxon>
        <taxon>Anomopoda</taxon>
        <taxon>Daphniidae</taxon>
        <taxon>Daphnia</taxon>
    </lineage>
</organism>
<feature type="chain" id="PRO_5035295415" description="CUB domain-containing protein" evidence="1">
    <location>
        <begin position="26"/>
        <end position="543"/>
    </location>
</feature>
<dbReference type="PANTHER" id="PTHR33236:SF5">
    <property type="entry name" value="CUB DOMAIN-CONTAINING PROTEIN"/>
    <property type="match status" value="1"/>
</dbReference>
<keyword evidence="4" id="KW-1185">Reference proteome</keyword>
<dbReference type="InterPro" id="IPR058698">
    <property type="entry name" value="CUB_metazoa"/>
</dbReference>
<dbReference type="Proteomes" id="UP000789390">
    <property type="component" value="Unassembled WGS sequence"/>
</dbReference>
<dbReference type="EMBL" id="CAKKLH010000149">
    <property type="protein sequence ID" value="CAH0104688.1"/>
    <property type="molecule type" value="Genomic_DNA"/>
</dbReference>
<reference evidence="3" key="1">
    <citation type="submission" date="2021-11" db="EMBL/GenBank/DDBJ databases">
        <authorList>
            <person name="Schell T."/>
        </authorList>
    </citation>
    <scope>NUCLEOTIDE SEQUENCE</scope>
    <source>
        <strain evidence="3">M5</strain>
    </source>
</reference>
<dbReference type="AlphaFoldDB" id="A0A8J2RP75"/>
<evidence type="ECO:0000259" key="2">
    <source>
        <dbReference type="Pfam" id="PF26080"/>
    </source>
</evidence>
<dbReference type="PANTHER" id="PTHR33236">
    <property type="entry name" value="INTRAFLAGELLAR TRANSPORT PROTEIN 122 FAMILY PROTEIN-RELATED"/>
    <property type="match status" value="1"/>
</dbReference>
<feature type="domain" description="CUB" evidence="2">
    <location>
        <begin position="330"/>
        <end position="540"/>
    </location>
</feature>
<sequence length="543" mass="59270">MLKYFQFSLIALMLLMQSSLHACDGNEHLEQFVTFRRMLSDYYNPWLSFYYRPNAIIPDFTDSDSDRMLFSEPHHHHSRINPFLDNYLIETNNVDEGNNQIEGRFALAGGLGANLINSDLYNSGFTARNNFRPFANLASRLPFSLNPNLNNLRANFDACTGTSGEYGICTSGSSCNGFDGRPSGPCSLGRICCINTIVKCGSSVTLNNTYWESPTTISAPSTCTLTVSLDTKLREQRKPICQIRLDFLTFTTAQPTSGTCTDTFQVGGASTVVPTICGDNAGQHMYFNVPSSATTPSDVQLMFSFAAGTVTPSWNIKIAMLPCDATYLAPKDCLQYFTSATGRVKSFNWLDVARTTTRQLNNQKYNICFRTELVSGSEANEMCVSVCSVKNGGDAFSITTVPPFPPGNTDVNAINYAATLSAVGSLIHYTPPPDTVVNAVCLYDYLLISGGRDAAGMEADRYCGNALNPFPVGNNNNYYYYWTMAGGLPTSVPVCTSIRPFKLIYQTDGTEAAIVSVPVNSNTPIAAAADTGNTGFCIDYLER</sequence>
<comment type="caution">
    <text evidence="3">The sequence shown here is derived from an EMBL/GenBank/DDBJ whole genome shotgun (WGS) entry which is preliminary data.</text>
</comment>
<dbReference type="OrthoDB" id="6344756at2759"/>
<dbReference type="Pfam" id="PF26080">
    <property type="entry name" value="CUB_animal"/>
    <property type="match status" value="1"/>
</dbReference>